<dbReference type="Pfam" id="PF07963">
    <property type="entry name" value="N_methyl"/>
    <property type="match status" value="1"/>
</dbReference>
<dbReference type="EMBL" id="JBIWXY010000001">
    <property type="protein sequence ID" value="MFJ5445120.1"/>
    <property type="molecule type" value="Genomic_DNA"/>
</dbReference>
<dbReference type="SUPFAM" id="SSF54523">
    <property type="entry name" value="Pili subunits"/>
    <property type="match status" value="1"/>
</dbReference>
<dbReference type="InterPro" id="IPR045584">
    <property type="entry name" value="Pilin-like"/>
</dbReference>
<evidence type="ECO:0000256" key="2">
    <source>
        <dbReference type="SAM" id="MobiDB-lite"/>
    </source>
</evidence>
<gene>
    <name evidence="3" type="ORF">ACIKP9_02650</name>
</gene>
<comment type="caution">
    <text evidence="3">The sequence shown here is derived from an EMBL/GenBank/DDBJ whole genome shotgun (WGS) entry which is preliminary data.</text>
</comment>
<dbReference type="NCBIfam" id="TIGR02532">
    <property type="entry name" value="IV_pilin_GFxxxE"/>
    <property type="match status" value="1"/>
</dbReference>
<reference evidence="3 4" key="1">
    <citation type="submission" date="2024-11" db="EMBL/GenBank/DDBJ databases">
        <authorList>
            <person name="Kaparullina E.N."/>
            <person name="Delegan Y.A."/>
            <person name="Doronina N.V."/>
        </authorList>
    </citation>
    <scope>NUCLEOTIDE SEQUENCE [LARGE SCALE GENOMIC DNA]</scope>
    <source>
        <strain evidence="3 4">7sh_L</strain>
    </source>
</reference>
<dbReference type="InterPro" id="IPR000983">
    <property type="entry name" value="Bac_GSPG_pilin"/>
</dbReference>
<proteinExistence type="predicted"/>
<sequence>MKLSSRKLSGFTLIELMVALVLLALILSSAAPVMQITAKRAKEQELKRNLWQLRDAIDAYKKAVDDGLIKKSPGQTGYPPNLQILVQGVENPRDPKKRKIHFLRSIPRDPFVPDPELSNEASWGKRSYTSSFEEPAEGDDVYDVYSLSSDTGLNQQPYREW</sequence>
<keyword evidence="4" id="KW-1185">Reference proteome</keyword>
<evidence type="ECO:0000313" key="3">
    <source>
        <dbReference type="EMBL" id="MFJ5445120.1"/>
    </source>
</evidence>
<dbReference type="RefSeq" id="WP_400878940.1">
    <property type="nucleotide sequence ID" value="NZ_JBIWXY010000001.1"/>
</dbReference>
<dbReference type="PRINTS" id="PR00813">
    <property type="entry name" value="BCTERIALGSPG"/>
</dbReference>
<protein>
    <submittedName>
        <fullName evidence="3">Type II secretion system protein</fullName>
    </submittedName>
</protein>
<evidence type="ECO:0000256" key="1">
    <source>
        <dbReference type="ARBA" id="ARBA00022481"/>
    </source>
</evidence>
<name>A0ABW8GID8_9PROT</name>
<accession>A0ABW8GID8</accession>
<dbReference type="Gene3D" id="3.30.700.10">
    <property type="entry name" value="Glycoprotein, Type 4 Pilin"/>
    <property type="match status" value="1"/>
</dbReference>
<keyword evidence="1" id="KW-0488">Methylation</keyword>
<organism evidence="3 4">
    <name type="scientific">Methylobacillus methanolivorans</name>
    <dbReference type="NCBI Taxonomy" id="1848927"/>
    <lineage>
        <taxon>Bacteria</taxon>
        <taxon>Pseudomonadati</taxon>
        <taxon>Pseudomonadota</taxon>
        <taxon>Betaproteobacteria</taxon>
        <taxon>Nitrosomonadales</taxon>
        <taxon>Methylophilaceae</taxon>
        <taxon>Methylobacillus</taxon>
    </lineage>
</organism>
<dbReference type="Proteomes" id="UP001617669">
    <property type="component" value="Unassembled WGS sequence"/>
</dbReference>
<evidence type="ECO:0000313" key="4">
    <source>
        <dbReference type="Proteomes" id="UP001617669"/>
    </source>
</evidence>
<feature type="region of interest" description="Disordered" evidence="2">
    <location>
        <begin position="111"/>
        <end position="135"/>
    </location>
</feature>
<dbReference type="InterPro" id="IPR012902">
    <property type="entry name" value="N_methyl_site"/>
</dbReference>
<dbReference type="PROSITE" id="PS00409">
    <property type="entry name" value="PROKAR_NTER_METHYL"/>
    <property type="match status" value="1"/>
</dbReference>